<evidence type="ECO:0000256" key="3">
    <source>
        <dbReference type="ARBA" id="ARBA00007167"/>
    </source>
</evidence>
<protein>
    <submittedName>
        <fullName evidence="13">TORC_N domain-containing protein</fullName>
    </submittedName>
</protein>
<dbReference type="GO" id="GO:0045944">
    <property type="term" value="P:positive regulation of transcription by RNA polymerase II"/>
    <property type="evidence" value="ECO:0007669"/>
    <property type="project" value="TreeGrafter"/>
</dbReference>
<name>A0A1I7WM07_HETBA</name>
<comment type="subcellular location">
    <subcellularLocation>
        <location evidence="2">Cytoplasm</location>
    </subcellularLocation>
    <subcellularLocation>
        <location evidence="1">Nucleus</location>
    </subcellularLocation>
</comment>
<keyword evidence="8" id="KW-0804">Transcription</keyword>
<proteinExistence type="inferred from homology"/>
<dbReference type="InterPro" id="IPR024786">
    <property type="entry name" value="TORC"/>
</dbReference>
<dbReference type="InterPro" id="IPR024783">
    <property type="entry name" value="TORC_N"/>
</dbReference>
<evidence type="ECO:0000256" key="4">
    <source>
        <dbReference type="ARBA" id="ARBA00022490"/>
    </source>
</evidence>
<keyword evidence="4" id="KW-0963">Cytoplasm</keyword>
<keyword evidence="5" id="KW-0597">Phosphoprotein</keyword>
<keyword evidence="7" id="KW-0010">Activator</keyword>
<evidence type="ECO:0000256" key="7">
    <source>
        <dbReference type="ARBA" id="ARBA00023159"/>
    </source>
</evidence>
<evidence type="ECO:0000256" key="6">
    <source>
        <dbReference type="ARBA" id="ARBA00023015"/>
    </source>
</evidence>
<evidence type="ECO:0000313" key="13">
    <source>
        <dbReference type="WBParaSite" id="Hba_06178"/>
    </source>
</evidence>
<evidence type="ECO:0000313" key="12">
    <source>
        <dbReference type="Proteomes" id="UP000095283"/>
    </source>
</evidence>
<keyword evidence="12" id="KW-1185">Reference proteome</keyword>
<organism evidence="12 13">
    <name type="scientific">Heterorhabditis bacteriophora</name>
    <name type="common">Entomopathogenic nematode worm</name>
    <dbReference type="NCBI Taxonomy" id="37862"/>
    <lineage>
        <taxon>Eukaryota</taxon>
        <taxon>Metazoa</taxon>
        <taxon>Ecdysozoa</taxon>
        <taxon>Nematoda</taxon>
        <taxon>Chromadorea</taxon>
        <taxon>Rhabditida</taxon>
        <taxon>Rhabditina</taxon>
        <taxon>Rhabditomorpha</taxon>
        <taxon>Strongyloidea</taxon>
        <taxon>Heterorhabditidae</taxon>
        <taxon>Heterorhabditis</taxon>
    </lineage>
</organism>
<evidence type="ECO:0000256" key="8">
    <source>
        <dbReference type="ARBA" id="ARBA00023163"/>
    </source>
</evidence>
<keyword evidence="9" id="KW-0539">Nucleus</keyword>
<dbReference type="WBParaSite" id="Hba_06178">
    <property type="protein sequence ID" value="Hba_06178"/>
    <property type="gene ID" value="Hba_06178"/>
</dbReference>
<dbReference type="PANTHER" id="PTHR13589:SF15">
    <property type="entry name" value="CREB-REGULATED TRANSCRIPTION COACTIVATOR, ISOFORM B"/>
    <property type="match status" value="1"/>
</dbReference>
<evidence type="ECO:0000256" key="10">
    <source>
        <dbReference type="SAM" id="MobiDB-lite"/>
    </source>
</evidence>
<dbReference type="GO" id="GO:0005737">
    <property type="term" value="C:cytoplasm"/>
    <property type="evidence" value="ECO:0007669"/>
    <property type="project" value="UniProtKB-SubCell"/>
</dbReference>
<evidence type="ECO:0000256" key="1">
    <source>
        <dbReference type="ARBA" id="ARBA00004123"/>
    </source>
</evidence>
<dbReference type="PANTHER" id="PTHR13589">
    <property type="entry name" value="CREB-REGULATED TRANSCRIPTION COACTIVATOR"/>
    <property type="match status" value="1"/>
</dbReference>
<comment type="similarity">
    <text evidence="3">Belongs to the TORC family.</text>
</comment>
<dbReference type="GO" id="GO:0051289">
    <property type="term" value="P:protein homotetramerization"/>
    <property type="evidence" value="ECO:0007669"/>
    <property type="project" value="InterPro"/>
</dbReference>
<reference evidence="13" key="1">
    <citation type="submission" date="2016-11" db="UniProtKB">
        <authorList>
            <consortium name="WormBaseParasite"/>
        </authorList>
    </citation>
    <scope>IDENTIFICATION</scope>
</reference>
<dbReference type="Proteomes" id="UP000095283">
    <property type="component" value="Unplaced"/>
</dbReference>
<keyword evidence="6" id="KW-0805">Transcription regulation</keyword>
<dbReference type="AlphaFoldDB" id="A0A1I7WM07"/>
<evidence type="ECO:0000256" key="9">
    <source>
        <dbReference type="ARBA" id="ARBA00023242"/>
    </source>
</evidence>
<sequence>MSGGTPRKFAEKIAIMNRKQNEDVSTFDNIMREVRQITSTDGPTSAQPIGIPQQGGLHPPQWNQLGGSLPNVHQLPSYNQQQWPQWQEQQRVVSRSRSPEQHPVHYHPYGRGEFYQKLINRARSDPAIHHASPLSIPTQPMPMSLITGALHPQMPAHQMQPGPSGMTGGIAAGCPMPGCPLPQHPVNPSPLGHISMQNYGYVENSFNFY</sequence>
<dbReference type="Pfam" id="PF12884">
    <property type="entry name" value="TORC_N"/>
    <property type="match status" value="1"/>
</dbReference>
<feature type="domain" description="Transducer of regulated CREB activity N-terminal" evidence="11">
    <location>
        <begin position="5"/>
        <end position="70"/>
    </location>
</feature>
<evidence type="ECO:0000256" key="5">
    <source>
        <dbReference type="ARBA" id="ARBA00022553"/>
    </source>
</evidence>
<feature type="region of interest" description="Disordered" evidence="10">
    <location>
        <begin position="38"/>
        <end position="69"/>
    </location>
</feature>
<feature type="compositionally biased region" description="Polar residues" evidence="10">
    <location>
        <begin position="38"/>
        <end position="47"/>
    </location>
</feature>
<evidence type="ECO:0000259" key="11">
    <source>
        <dbReference type="Pfam" id="PF12884"/>
    </source>
</evidence>
<dbReference type="GO" id="GO:0008140">
    <property type="term" value="F:cAMP response element binding protein binding"/>
    <property type="evidence" value="ECO:0007669"/>
    <property type="project" value="InterPro"/>
</dbReference>
<dbReference type="GO" id="GO:0005634">
    <property type="term" value="C:nucleus"/>
    <property type="evidence" value="ECO:0007669"/>
    <property type="project" value="UniProtKB-SubCell"/>
</dbReference>
<accession>A0A1I7WM07</accession>
<evidence type="ECO:0000256" key="2">
    <source>
        <dbReference type="ARBA" id="ARBA00004496"/>
    </source>
</evidence>